<dbReference type="RefSeq" id="XP_073798970.1">
    <property type="nucleotide sequence ID" value="XM_073942869.1"/>
</dbReference>
<evidence type="ECO:0000313" key="2">
    <source>
        <dbReference type="RefSeq" id="XP_073798970.1"/>
    </source>
</evidence>
<dbReference type="Proteomes" id="UP000000437">
    <property type="component" value="Chromosome 25"/>
</dbReference>
<keyword evidence="1" id="KW-1185">Reference proteome</keyword>
<reference evidence="2" key="1">
    <citation type="submission" date="2025-08" db="UniProtKB">
        <authorList>
            <consortium name="RefSeq"/>
        </authorList>
    </citation>
    <scope>IDENTIFICATION</scope>
    <source>
        <strain evidence="2">Tuebingen</strain>
        <tissue evidence="2">Fibroblasts and whole tissue</tissue>
    </source>
</reference>
<name>A0AC58IXL0_DANRE</name>
<sequence>MNPFVPLGAPRRSILLMSLVDVFDRGLWRLSLLDSTDFAFVPVAKLRCSFGGHRGQRQCCQKASVLFPGNDLHRNVTFRDAGEGKGEKGAFPNGNRAKMSCPVCGALWKVLVNGPFYVLSLLKRKLKMEDTREDSSEPDAPAQASQPQPWTFSKSSLIRKLRQHLISSRSRPVMAAPSSSGLEVLLGTLQNAGDMESMLNILNVLDELLSAGTDRRIHHMISKGGSEALLTALVNSARSFTPNYTILLPLLHLLAKVGHRDRQIGLKAQKADAVLVVLGLLRQNVENARRAAACLWVLRVFCSSVTTAELLGKNRGLDVVFRLMSPHTTKHLRTVKAAADAFTAMLCSKMNCRTAVAKGYIADLLKLYEDWHNNDTNLKNVPIRRALLYCLHLAASSSVGRDAIVAVDGISLLFQTTQTCLTMKGLESLVEPAIQLMRKCNPKIPLPLTSDRSAYSFPLPSRPVDDWEADLELYDGSSEDDSEEDAENEEPDNRDYEDDLETDVNKLRPRPEPDRPLEQLGQYVHLCPELHHDFQDLDSSSEVDESSDDDSILEGESNYKLNDHRNSASPSIRENHFKTNDFHKHYFGCSRKGQEGQSSMVDRLLEKYGTSIPNHDPRLYAATAADTKSIAGYSILAFPDFWGHLPPQEQEPMAKRPPHVQRKKVFEDLKRVICPEDMINKVVFDMDEPSLQCPSDVCPSSLRFFSKFESGNLRKAIQVRSHEYDLILNADVNSSAHCQWFYFEVSGMMANVPYRFNIINCEKGNSQCNYGMQPVLYSVREALEGRPHWLRTGSEICYYRNNFCPRRGQKHPFYTLTFTVTFRHEDDVCYLAYHYPYTYTTLQTHLKMLEKSVDPRKVFFRHQNLCDTLGGNSCSLVTITACPTSRAWKHLHQLRNRPCVVLTARVHPGESNASWVLKGTLEFLCSDDPVAESLREAYIFKIVPMLNPDGVINGNNRCSLTAEDLNRQWLKPDPNLSPTIYHTKGFLYYLNSIGRTPLVFCDYHGHSRKKNVFLYGCSMKETLWQSGSPINTASLKEDPGYRTIAKTLDRIAPAFSLNSCNYLVEKSRASTARVVVWREIGVLRSYTMESTYNGCNQGLYKGLQTGTQELEEMGLKFSQSLLTLRRNSAHYSSRLIQHTSALLDLDDRLLPHKSNTCFEDDEPPCAEQIEYSSSSYSDPLSSSELDNEVNGNTSSAEEDDDDVTICKNKRRKNNQTSRLVPRFIQQEALSINSKHCNGIDISNGYLY</sequence>
<keyword evidence="2" id="KW-0121">Carboxypeptidase</keyword>
<proteinExistence type="predicted"/>
<accession>A0AC58IXL0</accession>
<organism evidence="1 2">
    <name type="scientific">Danio rerio</name>
    <name type="common">Zebrafish</name>
    <name type="synonym">Brachydanio rerio</name>
    <dbReference type="NCBI Taxonomy" id="7955"/>
    <lineage>
        <taxon>Eukaryota</taxon>
        <taxon>Metazoa</taxon>
        <taxon>Chordata</taxon>
        <taxon>Craniata</taxon>
        <taxon>Vertebrata</taxon>
        <taxon>Euteleostomi</taxon>
        <taxon>Actinopterygii</taxon>
        <taxon>Neopterygii</taxon>
        <taxon>Teleostei</taxon>
        <taxon>Ostariophysi</taxon>
        <taxon>Cypriniformes</taxon>
        <taxon>Danionidae</taxon>
        <taxon>Danioninae</taxon>
        <taxon>Danio</taxon>
    </lineage>
</organism>
<keyword evidence="2" id="KW-0645">Protease</keyword>
<gene>
    <name evidence="2" type="primary">agbl1</name>
</gene>
<evidence type="ECO:0000313" key="1">
    <source>
        <dbReference type="Proteomes" id="UP000000437"/>
    </source>
</evidence>
<protein>
    <submittedName>
        <fullName evidence="2">Cytosolic carboxypeptidase 4 isoform X1</fullName>
    </submittedName>
</protein>
<keyword evidence="2" id="KW-0378">Hydrolase</keyword>